<gene>
    <name evidence="1" type="ORF">O181_003662</name>
</gene>
<dbReference type="EMBL" id="AVOT02000663">
    <property type="protein sequence ID" value="MBW0463947.1"/>
    <property type="molecule type" value="Genomic_DNA"/>
</dbReference>
<proteinExistence type="predicted"/>
<dbReference type="AlphaFoldDB" id="A0A9Q3GF35"/>
<sequence>MNNAYHQEEIKLDAMLVNKKRSPSQYQDGDYMSYSEEEALKQLPEASIWPKFPGELEHAGNLRCSQNCTLYDIANTLQDIRKKTNIGQYSPYKSSGFKEKQPFRVKFKEKPKEQVAEVTKKKNSFHNCGSTDHYDNNCQKAKKKVYAIEKVSVEESPTEDSEYDSMGDAIRQKLDEEQDQREEFLVEYQEETPLEIQDIQLEEGMPQDTANKSLFKHTQHAHTFLVTPTKVMAYIHGTATKMTVFIDKAQHPLIIDSREHFSIVARNYLDNHFPNWEK</sequence>
<evidence type="ECO:0000313" key="2">
    <source>
        <dbReference type="Proteomes" id="UP000765509"/>
    </source>
</evidence>
<dbReference type="Proteomes" id="UP000765509">
    <property type="component" value="Unassembled WGS sequence"/>
</dbReference>
<organism evidence="1 2">
    <name type="scientific">Austropuccinia psidii MF-1</name>
    <dbReference type="NCBI Taxonomy" id="1389203"/>
    <lineage>
        <taxon>Eukaryota</taxon>
        <taxon>Fungi</taxon>
        <taxon>Dikarya</taxon>
        <taxon>Basidiomycota</taxon>
        <taxon>Pucciniomycotina</taxon>
        <taxon>Pucciniomycetes</taxon>
        <taxon>Pucciniales</taxon>
        <taxon>Sphaerophragmiaceae</taxon>
        <taxon>Austropuccinia</taxon>
    </lineage>
</organism>
<protein>
    <submittedName>
        <fullName evidence="1">Uncharacterized protein</fullName>
    </submittedName>
</protein>
<accession>A0A9Q3GF35</accession>
<evidence type="ECO:0000313" key="1">
    <source>
        <dbReference type="EMBL" id="MBW0463947.1"/>
    </source>
</evidence>
<reference evidence="1" key="1">
    <citation type="submission" date="2021-03" db="EMBL/GenBank/DDBJ databases">
        <title>Draft genome sequence of rust myrtle Austropuccinia psidii MF-1, a brazilian biotype.</title>
        <authorList>
            <person name="Quecine M.C."/>
            <person name="Pachon D.M.R."/>
            <person name="Bonatelli M.L."/>
            <person name="Correr F.H."/>
            <person name="Franceschini L.M."/>
            <person name="Leite T.F."/>
            <person name="Margarido G.R.A."/>
            <person name="Almeida C.A."/>
            <person name="Ferrarezi J.A."/>
            <person name="Labate C.A."/>
        </authorList>
    </citation>
    <scope>NUCLEOTIDE SEQUENCE</scope>
    <source>
        <strain evidence="1">MF-1</strain>
    </source>
</reference>
<name>A0A9Q3GF35_9BASI</name>
<comment type="caution">
    <text evidence="1">The sequence shown here is derived from an EMBL/GenBank/DDBJ whole genome shotgun (WGS) entry which is preliminary data.</text>
</comment>
<keyword evidence="2" id="KW-1185">Reference proteome</keyword>